<dbReference type="EMBL" id="PVNG01000001">
    <property type="protein sequence ID" value="PRX70555.1"/>
    <property type="molecule type" value="Genomic_DNA"/>
</dbReference>
<dbReference type="InterPro" id="IPR036736">
    <property type="entry name" value="ACP-like_sf"/>
</dbReference>
<comment type="caution">
    <text evidence="2">The sequence shown here is derived from an EMBL/GenBank/DDBJ whole genome shotgun (WGS) entry which is preliminary data.</text>
</comment>
<reference evidence="2 3" key="1">
    <citation type="submission" date="2018-03" db="EMBL/GenBank/DDBJ databases">
        <title>Genomic Encyclopedia of Type Strains, Phase III (KMG-III): the genomes of soil and plant-associated and newly described type strains.</title>
        <authorList>
            <person name="Whitman W."/>
        </authorList>
    </citation>
    <scope>NUCLEOTIDE SEQUENCE [LARGE SCALE GENOMIC DNA]</scope>
    <source>
        <strain evidence="2 3">CGMCC 4.7104</strain>
    </source>
</reference>
<feature type="domain" description="Carrier" evidence="1">
    <location>
        <begin position="1"/>
        <end position="81"/>
    </location>
</feature>
<sequence>MNREQTVEHIRVALSVVLDREIPELDADARLVEDLGLDSTNVVELMMALEDSIGLEVDLDELEPEVFSTVATLADFVGAEALGAVS</sequence>
<dbReference type="RefSeq" id="WP_106234693.1">
    <property type="nucleotide sequence ID" value="NZ_CP109074.1"/>
</dbReference>
<keyword evidence="3" id="KW-1185">Reference proteome</keyword>
<dbReference type="Gene3D" id="1.10.1200.10">
    <property type="entry name" value="ACP-like"/>
    <property type="match status" value="1"/>
</dbReference>
<gene>
    <name evidence="2" type="ORF">B0I32_101650</name>
</gene>
<dbReference type="OrthoDB" id="3395224at2"/>
<protein>
    <submittedName>
        <fullName evidence="2">Acyl carrier protein</fullName>
    </submittedName>
</protein>
<dbReference type="PROSITE" id="PS50075">
    <property type="entry name" value="CARRIER"/>
    <property type="match status" value="1"/>
</dbReference>
<organism evidence="2 3">
    <name type="scientific">Nonomuraea fuscirosea</name>
    <dbReference type="NCBI Taxonomy" id="1291556"/>
    <lineage>
        <taxon>Bacteria</taxon>
        <taxon>Bacillati</taxon>
        <taxon>Actinomycetota</taxon>
        <taxon>Actinomycetes</taxon>
        <taxon>Streptosporangiales</taxon>
        <taxon>Streptosporangiaceae</taxon>
        <taxon>Nonomuraea</taxon>
    </lineage>
</organism>
<accession>A0A2T0NC25</accession>
<dbReference type="InterPro" id="IPR009081">
    <property type="entry name" value="PP-bd_ACP"/>
</dbReference>
<dbReference type="Pfam" id="PF00550">
    <property type="entry name" value="PP-binding"/>
    <property type="match status" value="1"/>
</dbReference>
<dbReference type="AlphaFoldDB" id="A0A2T0NC25"/>
<evidence type="ECO:0000313" key="3">
    <source>
        <dbReference type="Proteomes" id="UP000238312"/>
    </source>
</evidence>
<dbReference type="SUPFAM" id="SSF47336">
    <property type="entry name" value="ACP-like"/>
    <property type="match status" value="1"/>
</dbReference>
<proteinExistence type="predicted"/>
<evidence type="ECO:0000313" key="2">
    <source>
        <dbReference type="EMBL" id="PRX70555.1"/>
    </source>
</evidence>
<evidence type="ECO:0000259" key="1">
    <source>
        <dbReference type="PROSITE" id="PS50075"/>
    </source>
</evidence>
<dbReference type="Proteomes" id="UP000238312">
    <property type="component" value="Unassembled WGS sequence"/>
</dbReference>
<name>A0A2T0NC25_9ACTN</name>